<accession>A0A7W3T922</accession>
<dbReference type="InterPro" id="IPR013762">
    <property type="entry name" value="Integrase-like_cat_sf"/>
</dbReference>
<proteinExistence type="predicted"/>
<name>A0A7W3T922_9ACTN</name>
<dbReference type="InterPro" id="IPR011010">
    <property type="entry name" value="DNA_brk_join_enz"/>
</dbReference>
<dbReference type="SUPFAM" id="SSF56349">
    <property type="entry name" value="DNA breaking-rejoining enzymes"/>
    <property type="match status" value="1"/>
</dbReference>
<dbReference type="RefSeq" id="WP_182667535.1">
    <property type="nucleotide sequence ID" value="NZ_VKHS01001419.1"/>
</dbReference>
<gene>
    <name evidence="3" type="ORF">FOE67_26985</name>
</gene>
<dbReference type="GO" id="GO:0015074">
    <property type="term" value="P:DNA integration"/>
    <property type="evidence" value="ECO:0007669"/>
    <property type="project" value="InterPro"/>
</dbReference>
<keyword evidence="4" id="KW-1185">Reference proteome</keyword>
<feature type="domain" description="Tyr recombinase" evidence="2">
    <location>
        <begin position="39"/>
        <end position="179"/>
    </location>
</feature>
<protein>
    <submittedName>
        <fullName evidence="3">Tyrosine-type recombinase/integrase</fullName>
    </submittedName>
</protein>
<dbReference type="GO" id="GO:0003677">
    <property type="term" value="F:DNA binding"/>
    <property type="evidence" value="ECO:0007669"/>
    <property type="project" value="InterPro"/>
</dbReference>
<evidence type="ECO:0000313" key="4">
    <source>
        <dbReference type="Proteomes" id="UP000530234"/>
    </source>
</evidence>
<dbReference type="InterPro" id="IPR002104">
    <property type="entry name" value="Integrase_catalytic"/>
</dbReference>
<dbReference type="PROSITE" id="PS51898">
    <property type="entry name" value="TYR_RECOMBINASE"/>
    <property type="match status" value="1"/>
</dbReference>
<sequence>APADLTRAAERGDVPAPVGECPAGPLWDNAEVLDYIHRTFPEETTVTRHRLDALLTHTLIPTPHRALWSLLWHSTELRVEEALALDVEDINFEAGTIASRPTKTRRTTTVPLPDASAALVREAIAGRTTGPLLTTPGGDRITRLTATDVAFRHGHFIHDFRAGGRIHRASHRGATSPTS</sequence>
<evidence type="ECO:0000259" key="2">
    <source>
        <dbReference type="PROSITE" id="PS51898"/>
    </source>
</evidence>
<evidence type="ECO:0000256" key="1">
    <source>
        <dbReference type="ARBA" id="ARBA00023172"/>
    </source>
</evidence>
<evidence type="ECO:0000313" key="3">
    <source>
        <dbReference type="EMBL" id="MBB0233038.1"/>
    </source>
</evidence>
<dbReference type="Proteomes" id="UP000530234">
    <property type="component" value="Unassembled WGS sequence"/>
</dbReference>
<feature type="non-terminal residue" evidence="3">
    <location>
        <position position="1"/>
    </location>
</feature>
<keyword evidence="1" id="KW-0233">DNA recombination</keyword>
<dbReference type="AlphaFoldDB" id="A0A7W3T922"/>
<dbReference type="EMBL" id="VKHS01001419">
    <property type="protein sequence ID" value="MBB0233038.1"/>
    <property type="molecule type" value="Genomic_DNA"/>
</dbReference>
<dbReference type="GO" id="GO:0006310">
    <property type="term" value="P:DNA recombination"/>
    <property type="evidence" value="ECO:0007669"/>
    <property type="project" value="UniProtKB-KW"/>
</dbReference>
<organism evidence="3 4">
    <name type="scientific">Streptomyces calidiresistens</name>
    <dbReference type="NCBI Taxonomy" id="1485586"/>
    <lineage>
        <taxon>Bacteria</taxon>
        <taxon>Bacillati</taxon>
        <taxon>Actinomycetota</taxon>
        <taxon>Actinomycetes</taxon>
        <taxon>Kitasatosporales</taxon>
        <taxon>Streptomycetaceae</taxon>
        <taxon>Streptomyces</taxon>
    </lineage>
</organism>
<comment type="caution">
    <text evidence="3">The sequence shown here is derived from an EMBL/GenBank/DDBJ whole genome shotgun (WGS) entry which is preliminary data.</text>
</comment>
<dbReference type="Gene3D" id="1.10.443.10">
    <property type="entry name" value="Intergrase catalytic core"/>
    <property type="match status" value="1"/>
</dbReference>
<dbReference type="Pfam" id="PF00589">
    <property type="entry name" value="Phage_integrase"/>
    <property type="match status" value="1"/>
</dbReference>
<reference evidence="4" key="1">
    <citation type="submission" date="2019-10" db="EMBL/GenBank/DDBJ databases">
        <title>Streptomyces sp. nov., a novel actinobacterium isolated from alkaline environment.</title>
        <authorList>
            <person name="Golinska P."/>
        </authorList>
    </citation>
    <scope>NUCLEOTIDE SEQUENCE [LARGE SCALE GENOMIC DNA]</scope>
    <source>
        <strain evidence="4">DSM 42108</strain>
    </source>
</reference>